<feature type="domain" description="Duffy-antigen binding" evidence="4">
    <location>
        <begin position="1683"/>
        <end position="1850"/>
    </location>
</feature>
<keyword evidence="1" id="KW-0175">Coiled coil</keyword>
<evidence type="ECO:0000313" key="10">
    <source>
        <dbReference type="EMBL" id="SOV84036.1"/>
    </source>
</evidence>
<dbReference type="FunFam" id="1.20.58.830:FF:000006">
    <property type="entry name" value="Erythrocyte membrane protein 1, PfEMP1"/>
    <property type="match status" value="1"/>
</dbReference>
<dbReference type="Gene3D" id="1.20.58.830">
    <property type="match status" value="7"/>
</dbReference>
<reference evidence="10 11" key="1">
    <citation type="submission" date="2016-09" db="EMBL/GenBank/DDBJ databases">
        <authorList>
            <consortium name="Pathogen Informatics"/>
        </authorList>
    </citation>
    <scope>NUCLEOTIDE SEQUENCE [LARGE SCALE GENOMIC DNA]</scope>
</reference>
<dbReference type="InterPro" id="IPR054595">
    <property type="entry name" value="DBL_C"/>
</dbReference>
<feature type="domain" description="Duffy-antigen binding" evidence="4">
    <location>
        <begin position="841"/>
        <end position="1022"/>
    </location>
</feature>
<dbReference type="Gene3D" id="1.20.1310.20">
    <property type="entry name" value="Duffy-antigen binding domain"/>
    <property type="match status" value="7"/>
</dbReference>
<feature type="region of interest" description="Disordered" evidence="2">
    <location>
        <begin position="765"/>
        <end position="785"/>
    </location>
</feature>
<dbReference type="VEuPathDB" id="PlasmoDB:PRG01_0026700"/>
<dbReference type="Pfam" id="PF18562">
    <property type="entry name" value="CIDR1_gamma"/>
    <property type="match status" value="1"/>
</dbReference>
<dbReference type="OrthoDB" id="378917at2759"/>
<feature type="compositionally biased region" description="Polar residues" evidence="2">
    <location>
        <begin position="14"/>
        <end position="26"/>
    </location>
</feature>
<dbReference type="Gene3D" id="1.10.1900.40">
    <property type="entry name" value="Acidic terminal segments, variant surface antigen of PfEMP1"/>
    <property type="match status" value="2"/>
</dbReference>
<dbReference type="Pfam" id="PF21807">
    <property type="entry name" value="PfEMP1_CIDRalpha1_dom"/>
    <property type="match status" value="1"/>
</dbReference>
<dbReference type="FunFam" id="1.10.1900.40:FF:000001">
    <property type="entry name" value="Erythrocyte membrane protein 1"/>
    <property type="match status" value="1"/>
</dbReference>
<dbReference type="FunFam" id="1.20.1310.20:FF:000003">
    <property type="entry name" value="Erythrocyte membrane protein 1, PfEMP1"/>
    <property type="match status" value="2"/>
</dbReference>
<protein>
    <submittedName>
        <fullName evidence="10">Erythrocyte membrane protein 1, PfEMP1</fullName>
    </submittedName>
</protein>
<feature type="domain" description="Duffy-binding-like" evidence="3">
    <location>
        <begin position="2159"/>
        <end position="2300"/>
    </location>
</feature>
<organism evidence="10 11">
    <name type="scientific">Plasmodium reichenowi</name>
    <dbReference type="NCBI Taxonomy" id="5854"/>
    <lineage>
        <taxon>Eukaryota</taxon>
        <taxon>Sar</taxon>
        <taxon>Alveolata</taxon>
        <taxon>Apicomplexa</taxon>
        <taxon>Aconoidasida</taxon>
        <taxon>Haemosporida</taxon>
        <taxon>Plasmodiidae</taxon>
        <taxon>Plasmodium</taxon>
        <taxon>Plasmodium (Laverania)</taxon>
    </lineage>
</organism>
<feature type="region of interest" description="Disordered" evidence="2">
    <location>
        <begin position="2295"/>
        <end position="2342"/>
    </location>
</feature>
<dbReference type="Pfam" id="PF22672">
    <property type="entry name" value="DBL_C"/>
    <property type="match status" value="2"/>
</dbReference>
<feature type="domain" description="Duffy-antigen binding" evidence="4">
    <location>
        <begin position="2795"/>
        <end position="2978"/>
    </location>
</feature>
<feature type="coiled-coil region" evidence="1">
    <location>
        <begin position="1968"/>
        <end position="1998"/>
    </location>
</feature>
<evidence type="ECO:0000259" key="5">
    <source>
        <dbReference type="Pfam" id="PF15445"/>
    </source>
</evidence>
<dbReference type="EMBL" id="OFAE01000012">
    <property type="protein sequence ID" value="SOV84036.1"/>
    <property type="molecule type" value="Genomic_DNA"/>
</dbReference>
<feature type="coiled-coil region" evidence="1">
    <location>
        <begin position="1032"/>
        <end position="1085"/>
    </location>
</feature>
<evidence type="ECO:0000259" key="9">
    <source>
        <dbReference type="Pfam" id="PF22672"/>
    </source>
</evidence>
<feature type="region of interest" description="Disordered" evidence="2">
    <location>
        <begin position="1"/>
        <end position="26"/>
    </location>
</feature>
<dbReference type="FunFam" id="1.20.58.830:FF:000005">
    <property type="entry name" value="Erythrocyte membrane protein 1, PfEMP1"/>
    <property type="match status" value="1"/>
</dbReference>
<dbReference type="InterPro" id="IPR029211">
    <property type="entry name" value="PfEMP1_ATS"/>
</dbReference>
<dbReference type="VEuPathDB" id="PlasmoDB:PRCDC_0043100"/>
<feature type="domain" description="Duffy-binding-like" evidence="3">
    <location>
        <begin position="577"/>
        <end position="720"/>
    </location>
</feature>
<dbReference type="InterPro" id="IPR041480">
    <property type="entry name" value="CIDR1_gamma"/>
</dbReference>
<feature type="domain" description="PfEMP1 CIDRalpha1" evidence="8">
    <location>
        <begin position="508"/>
        <end position="563"/>
    </location>
</feature>
<feature type="compositionally biased region" description="Acidic residues" evidence="2">
    <location>
        <begin position="2314"/>
        <end position="2325"/>
    </location>
</feature>
<feature type="domain" description="Duffy-antigen binding" evidence="4">
    <location>
        <begin position="3185"/>
        <end position="3329"/>
    </location>
</feature>
<dbReference type="Pfam" id="PF15447">
    <property type="entry name" value="NTS"/>
    <property type="match status" value="1"/>
</dbReference>
<dbReference type="VEuPathDB" id="PlasmoDB:PRCDC_0700100"/>
<evidence type="ECO:0000259" key="3">
    <source>
        <dbReference type="Pfam" id="PF03011"/>
    </source>
</evidence>
<dbReference type="InterPro" id="IPR029210">
    <property type="entry name" value="PfEMP1_NTS"/>
</dbReference>
<dbReference type="InterPro" id="IPR008602">
    <property type="entry name" value="Duffy-antigen-binding"/>
</dbReference>
<evidence type="ECO:0000259" key="6">
    <source>
        <dbReference type="Pfam" id="PF15447"/>
    </source>
</evidence>
<proteinExistence type="predicted"/>
<dbReference type="Pfam" id="PF05424">
    <property type="entry name" value="Duffy_binding"/>
    <property type="match status" value="7"/>
</dbReference>
<name>A0A2P9DSP9_PLARE</name>
<sequence>MGNANSSSEKEQNKSPSLTESHNSARNVLEKIGLETKGDIKGKANKYEDKLKGKLSEAKFYHPLFLRLDVKKDVPNNPCELNYIFHTNVRNAKSEDRCPCLLRDKERFSNESEAECNGGIITGNKGGCGACAPYRRRHMCDYNLEHLNDRNVLNTHDLLGNVLVMAKSEGESIVNNHPNRGSSEVCTALARSFADIGDIIRGKDLFLGHKMEKISLENNLKKIFKNIYDNLNVEAKTHYKDPEGNYYKLREDWWALNRQDVWKALSCYAQNNEEYFIHSEGGIKFSERKCGHDENKVLTNLDYVPQFLRWFDEWAEGFCRIRKYKLEKVKDACRNDSEKLYCSHNGYDCTQTVRRKDILHRDSNCTGCLVKCSLYDSWLRNQRNEFEKQKEKYEKEIKTYTSKKNKPGSNINNEYYKQFYDKLKKNYESVDKFLKLLNEGKYCKEQVEEKISLDFNSSVDKTFSHSKHCKVCPYCGVVCKNGTCTAKKEIYPNCENNEAYSPDDAKTTEINVIVSGDKEGYIFEKLEDFCTKGIKSNGQNYEKWQCYYKDEKQNKCKMEINGADSKLNNKITSFDGFFDFWVRNILRDSIKWENELKNCINNTNVTDCNNKCNRNCVCFDKWVKQKEDEWKNMMKLFENEQNIPKKYKINISKLFDSYFFQVMNELNKDEAKWNELKQKLEEKIDSSNIINGKENSQDVIKVLFDHLKEKSTICKDNNTNEACDSSKTLTQNPCGNNTKNGGDKVINVKKIAQYYKRKAYAQLEERGGGRSALKGDASKGTYSRNGKPSELTNVCSIKEKHSNAHSKSEKPCHGKDGTGQRFIIGTDWKDDKFISTTHKDVYMPPRRQHFCTSNLEYLINGGHQAILRVQNGKINNSFLGDVLLAAKSEAEYIKKNYEDNNNKEGICRAIRYSFADLGDIIKGTDLWDKNHGEINTQKNLVEIFSKIKENLPKPTKTKYTKSSSPYLDLRSDWWEANRDQVWNAMKCHMEDLKNTSSQGKASSHCGYSDHTPLDDYIPQRLRWMTEWAEWYCKAQKKAYEELEKQCKTCKGKGDGKNCYKKTTECNDCKEACDKYKGEINKWKQQWDKIRAKYETLYSKAKTDAFNGGPRYSTDKVQKEDQSVYDFLYDLHLQNGGILGPPPDAFRTGSSSVETRNKRAATSNNTQYDNIGGYLHDTGNFDDCVEQKEFCDKKNGDKKNTNYAFEETPQVYKDACVCEKRTEEQVKKKDDEICNTVKELIRTNDGTTAIGGCNPKNYNSWNCDPSKFVNGNSGACMPPRRQSLCVSDLTVLTTESSESDLKSAFINCAAKEIHFAWKKFKDDKKKKNPNEGKAQDADELQKKLENGTIPDDFMRIMFYTFGDFKDLCLGNDIGSHPDTIGISATVNGILNKHKNGSTQLTAETWWNKNAKDIWKGMVCALEKAGGNKDKFTGSQSKYQYNSVKFSDNTTTLEDFAKRPQFLRWFTEWGEHFCREQSLAYKDLVQGCNGYECNGENRKKHQCENACKVYKEFIEKWKVYYNSQSAKFKNDKAANKYKDDPAATEAHNASTARDYLKTQLKKLCSNDDWKCMEKMPTQQSTAQSSDNSDIPASLYYPPDGYANKCDCKDEKELKTEAQSTIPIVPQKQDDACTIVDKLFEEEKKNYFAHACSQKYKNGKEKHTQWKCTNKTKNGEKGQKGQDDEVCIPPRRQKMYVAPLQNASVTTQVELRKAFIQAAAVETFFQWHKYKKEKEKEDKEQHAEELRYTSHVPNELNDEIKKGIIPEDFKSQMFYTLGDYRDILFGKDITGDTNIKTINVKIEEILPKNGTADGKKPNEKREEFWTNHGKDIWKGMVCALTYNTDSGGKDKKIEKVTTADNKDLFENDYENASYGGAIGQLTSDASRNAAQDTKLKDFVKTPTYFRWLEEWGKEFCGERKRRLKVVKKECVKNDGSCSGDGEHCKEILNQDYTILPSFKCPGCGKSCRFYKKWIKEKRAEYENQEKKYETENKAAKRNKDRNEFSTKVEAWPNAAAFLKTLGSCSKKDNDDSEIGEDNIDFDQKDKTFGPAQNCKPCPKFKKNCQNGHCVGSGKKANCNGKTFKVPDDIKNEGIFTEKVYMYVGDDSTNGFNGLEDCKNAHIFKGIKKEEWKCGEYCGVDICEQTNVNVKENDKEYIQIRALLKRWVENFLEDYNKIKHKTSHCTNNEKKSTCTNDCPNKCKCVRKWIEKKKNEWEEIKKRYLKQYKSEDEDNYKMKHFLESLQSQLDFKKATGHKELTAFEDSEDCNGGSNSGKKKVDEKDIVQCLLENLDTKIKTCPSSTSGKPQAPCVNHSPSDDETLDSYEEDIPDHGQQSPKFCPKDVEDAKEPETDSDILCDDIKQPKCDGFKTYNTNTYKPKKNLIGLEAHFYKGGIDYQNVYISPRVKQLCLQPLKSLKDNTQKNALIEALKECAYNEAKGLYQYYSDNKNTLGNNDSPLSEKEITTYILEAMKRSYADYGNIVKGDIWWNYDNDSNINEIILSIAKTHNQSQNTSSIEDDAKRLQLWESIRNDVWKAMICGYKSAGGSMKNLPNVAEFCTLPSTDNENQFSRWFKEWGESFCIRREQELKQLKNKCQNGACNGSDEAKKKECKRLCEKYGQFLSNSKTQYEKQSSLYNELKESISEFENKDPFSFLKENCNSKFTCFKGTDENELNKIFHYPSDEVKTLCTRTSKNTSKTKPTNCIEEAAYELQQDVAKKIGNNSKNLKGNEIFLFDCRKGDHVVIDNSGVTKKIDKDKLEQFFPSNIYSCQSTETNGFHIEKEWDCNNRNINVREKHLCLPPRRKFMCIKKIDDMISSTVDDKNKLLEVIMEAAKTEGVRILKNYQEQNKTDFSEICHDMKYSFADLGDIIRGRDLWRSNVEQQRIQQKLKTIFRYINDDLVKQNVKKYQNDGGNYYTLRSDWWDANRKSIWKAMTCSAPRNAYIYKNTNTGENIRSTDMYYYCGYTKEPPYVDYIPQKLRWMTEWSEYFCKTLNKKLETFKTVCDECIQSKKKCHDNNKGSKCQKCKEECEKYKDFVNKWKLQYGLQSKAYEELYDKANKNTKIYVTNDDNFAVHFLKQAKEKCGNDDPSTSEKYLYKTSNCKQYKFNDESTHSNKIYAFRERPEGYESKCTCEITQHPLDDCPDNTNKEICNTFQVINRCNKENFNNDLDKWNSYHVEDSKGKNAGVLVPPRRRHLCLNNTITKLPSMRHKEDFKKEFLNSVYTESKLLWDKYNKNSNDVMKAMKYSFADYADIIKGIDILDTTTSKDINKRLLELLNISNNDRRHTTLWWRKNKTHVWHAMLCGYKDSGGNLKENDCSLPDDETPQFLRWFQEWTETFCTERQKLYNVVNTQCNNVSCNNDTGNIDSKCTEACKNYSNFILLKKKVYKSLKKQYNDNYKSTKADNKEPHEYFNEKCKDDKCACLNEKLNIEDNWKKPYETLDDYELKKKCDCKKIVPPPPPPIPSLPPPADEPFNRDILEKIIPFGIALALGSIAFLFIKKKPKHPVDLLRVLDIHKGDYGVPTKLSSNRYIPYGTDRYKGKTYIYMEGDTSGDEKYSFMSDTTDITSSESEYEEFDINDIYPYQSPKYKTLIEVVLEPSKRDTQSDDIPSDNTHTNKPINDEEWNELKQHFISGILENAQKDLPKNNISANTPMNTQPNTLYFDKPEEKPFITSIHDRNLYTGEEYSYNINMSTNTMDDTKYVSNNVYSGIDLINDSLSGNKHIEIYDEVLKRKENELFGTKHPKRTTTNHFAKLTNSDPIMNQINLFDKWLDRHRDMCENWENHDERLAKLKEEWNKDNNSGENNINEMLNTNVSIEIDMDNPKPINQFSNMDTNVDTPTMDNMEDDIYYDVNDDDDNQPSVEDIPMDHNRVDVPKKVHVEMKILNNISNGSLEQQFPISDVWNI</sequence>
<dbReference type="InterPro" id="IPR004258">
    <property type="entry name" value="DBL"/>
</dbReference>
<evidence type="ECO:0000259" key="7">
    <source>
        <dbReference type="Pfam" id="PF18562"/>
    </source>
</evidence>
<dbReference type="VEuPathDB" id="PlasmoDB:PRCDC_0808300"/>
<feature type="domain" description="Plasmodium falciparum erythrocyte membrane protein 1 acidic terminal segment" evidence="5">
    <location>
        <begin position="3483"/>
        <end position="3907"/>
    </location>
</feature>
<dbReference type="InterPro" id="IPR044932">
    <property type="entry name" value="PfEMP1_ATS_sf"/>
</dbReference>
<evidence type="ECO:0000256" key="1">
    <source>
        <dbReference type="SAM" id="Coils"/>
    </source>
</evidence>
<evidence type="ECO:0000313" key="11">
    <source>
        <dbReference type="Proteomes" id="UP000240500"/>
    </source>
</evidence>
<feature type="domain" description="Duffy-antigen binding" evidence="4">
    <location>
        <begin position="129"/>
        <end position="309"/>
    </location>
</feature>
<dbReference type="InterPro" id="IPR049158">
    <property type="entry name" value="PfEMP1_CIDRalpha1_dom"/>
</dbReference>
<evidence type="ECO:0000256" key="2">
    <source>
        <dbReference type="SAM" id="MobiDB-lite"/>
    </source>
</evidence>
<dbReference type="GO" id="GO:0046789">
    <property type="term" value="F:host cell surface receptor binding"/>
    <property type="evidence" value="ECO:0007669"/>
    <property type="project" value="InterPro"/>
</dbReference>
<dbReference type="Pfam" id="PF15445">
    <property type="entry name" value="ATS"/>
    <property type="match status" value="1"/>
</dbReference>
<gene>
    <name evidence="10" type="ORF">PRG01_0026700</name>
</gene>
<evidence type="ECO:0000259" key="8">
    <source>
        <dbReference type="Pfam" id="PF21807"/>
    </source>
</evidence>
<feature type="domain" description="Duffy-antigen binding" evidence="4">
    <location>
        <begin position="2396"/>
        <end position="2562"/>
    </location>
</feature>
<accession>A0A2P9DSP9</accession>
<dbReference type="FunFam" id="1.20.58.1930:FF:000001">
    <property type="entry name" value="Erythrocyte membrane protein 1, PfEMP1"/>
    <property type="match status" value="1"/>
</dbReference>
<feature type="domain" description="Duffy-binding-like" evidence="9">
    <location>
        <begin position="1907"/>
        <end position="2048"/>
    </location>
</feature>
<dbReference type="Proteomes" id="UP000240500">
    <property type="component" value="Unassembled WGS sequence"/>
</dbReference>
<feature type="domain" description="Duffy-antigen binding" evidence="4">
    <location>
        <begin position="1273"/>
        <end position="1462"/>
    </location>
</feature>
<dbReference type="FunFam" id="1.20.1310.20:FF:000023">
    <property type="entry name" value="Erythrocyte membrane protein 1, PfEMP1"/>
    <property type="match status" value="1"/>
</dbReference>
<dbReference type="GO" id="GO:0016020">
    <property type="term" value="C:membrane"/>
    <property type="evidence" value="ECO:0007669"/>
    <property type="project" value="InterPro"/>
</dbReference>
<dbReference type="SUPFAM" id="SSF140924">
    <property type="entry name" value="Duffy binding domain-like"/>
    <property type="match status" value="9"/>
</dbReference>
<evidence type="ECO:0000259" key="4">
    <source>
        <dbReference type="Pfam" id="PF05424"/>
    </source>
</evidence>
<feature type="region of interest" description="Disordered" evidence="2">
    <location>
        <begin position="3601"/>
        <end position="3620"/>
    </location>
</feature>
<feature type="domain" description="Duffy-binding-like" evidence="9">
    <location>
        <begin position="313"/>
        <end position="467"/>
    </location>
</feature>
<dbReference type="Pfam" id="PF03011">
    <property type="entry name" value="PFEMP"/>
    <property type="match status" value="2"/>
</dbReference>
<feature type="domain" description="Plasmodium falciparum erythrocyte membrane protein-1 N-terminal segment" evidence="6">
    <location>
        <begin position="24"/>
        <end position="59"/>
    </location>
</feature>
<dbReference type="FunFam" id="1.20.58.1930:FF:000002">
    <property type="entry name" value="Erythrocyte membrane protein 1, PfEMP1"/>
    <property type="match status" value="1"/>
</dbReference>
<feature type="compositionally biased region" description="Polar residues" evidence="2">
    <location>
        <begin position="3607"/>
        <end position="3619"/>
    </location>
</feature>
<dbReference type="Gene3D" id="1.20.58.1930">
    <property type="match status" value="2"/>
</dbReference>
<dbReference type="InterPro" id="IPR042202">
    <property type="entry name" value="Duffy-ag-bd_sf"/>
</dbReference>
<feature type="domain" description="Cysteine-rich interdomain region 1 gamma" evidence="7">
    <location>
        <begin position="2093"/>
        <end position="2143"/>
    </location>
</feature>
<feature type="coiled-coil region" evidence="1">
    <location>
        <begin position="376"/>
        <end position="403"/>
    </location>
</feature>